<dbReference type="OrthoDB" id="4426566at2"/>
<dbReference type="STRING" id="1121353.H924_03385"/>
<gene>
    <name evidence="2" type="ORF">H924_03385</name>
</gene>
<evidence type="ECO:0000256" key="1">
    <source>
        <dbReference type="SAM" id="MobiDB-lite"/>
    </source>
</evidence>
<dbReference type="AlphaFoldDB" id="M1UDR8"/>
<keyword evidence="3" id="KW-1185">Reference proteome</keyword>
<feature type="compositionally biased region" description="Polar residues" evidence="1">
    <location>
        <begin position="207"/>
        <end position="226"/>
    </location>
</feature>
<sequence length="251" mass="25783">MKSETLKVLTFIVVGCLAATVLGVIVWKSSSPSRLTTDIAMSPTTSTTQTLAHFDSPGETETPAQAPDLKNQTLAAIDTADPYLPPNAYVRPGGNQAGTPNTNLNGEGTNYEPTEPNATSAAAQPGTNAQLPSTAATAPSQVPGDSGSPRDSATPPSTTVPNVTVPPVETQPSPVDPVTPVEPVPTDTPETSDPEDPTTPETSITPVETTTPETSDPVTSPTQTEAPATEFVEEPTAPLNPNQLSPEPTAP</sequence>
<feature type="region of interest" description="Disordered" evidence="1">
    <location>
        <begin position="82"/>
        <end position="251"/>
    </location>
</feature>
<dbReference type="PATRIC" id="fig|1121353.3.peg.698"/>
<evidence type="ECO:0000313" key="3">
    <source>
        <dbReference type="Proteomes" id="UP000011760"/>
    </source>
</evidence>
<feature type="compositionally biased region" description="Polar residues" evidence="1">
    <location>
        <begin position="97"/>
        <end position="140"/>
    </location>
</feature>
<proteinExistence type="predicted"/>
<feature type="compositionally biased region" description="Polar residues" evidence="1">
    <location>
        <begin position="239"/>
        <end position="251"/>
    </location>
</feature>
<feature type="compositionally biased region" description="Low complexity" evidence="1">
    <location>
        <begin position="154"/>
        <end position="173"/>
    </location>
</feature>
<reference evidence="2 3" key="1">
    <citation type="submission" date="2013-02" db="EMBL/GenBank/DDBJ databases">
        <title>The complete genome sequence of Corynebacterium callunae DSM 20147.</title>
        <authorList>
            <person name="Ruckert C."/>
            <person name="Albersmeier A."/>
            <person name="Kalinowski J."/>
        </authorList>
    </citation>
    <scope>NUCLEOTIDE SEQUENCE [LARGE SCALE GENOMIC DNA]</scope>
    <source>
        <strain evidence="2 3">DSM 20147</strain>
    </source>
</reference>
<dbReference type="EMBL" id="CP004354">
    <property type="protein sequence ID" value="AGG66125.1"/>
    <property type="molecule type" value="Genomic_DNA"/>
</dbReference>
<dbReference type="HOGENOM" id="CLU_1105681_0_0_11"/>
<accession>M1UDR8</accession>
<feature type="region of interest" description="Disordered" evidence="1">
    <location>
        <begin position="48"/>
        <end position="69"/>
    </location>
</feature>
<protein>
    <submittedName>
        <fullName evidence="2">Uncharacterized protein</fullName>
    </submittedName>
</protein>
<evidence type="ECO:0000313" key="2">
    <source>
        <dbReference type="EMBL" id="AGG66125.1"/>
    </source>
</evidence>
<name>M1UDR8_9CORY</name>
<organism evidence="2 3">
    <name type="scientific">Corynebacterium callunae DSM 20147</name>
    <dbReference type="NCBI Taxonomy" id="1121353"/>
    <lineage>
        <taxon>Bacteria</taxon>
        <taxon>Bacillati</taxon>
        <taxon>Actinomycetota</taxon>
        <taxon>Actinomycetes</taxon>
        <taxon>Mycobacteriales</taxon>
        <taxon>Corynebacteriaceae</taxon>
        <taxon>Corynebacterium</taxon>
    </lineage>
</organism>
<dbReference type="RefSeq" id="WP_015650563.1">
    <property type="nucleotide sequence ID" value="NC_020506.1"/>
</dbReference>
<dbReference type="KEGG" id="ccn:H924_03385"/>
<dbReference type="Proteomes" id="UP000011760">
    <property type="component" value="Chromosome"/>
</dbReference>
<feature type="compositionally biased region" description="Pro residues" evidence="1">
    <location>
        <begin position="174"/>
        <end position="183"/>
    </location>
</feature>